<accession>A0A5Q0BH06</accession>
<dbReference type="KEGG" id="mmob:F6R98_09460"/>
<dbReference type="InParanoid" id="A0A5Q0BH06"/>
<dbReference type="OrthoDB" id="9798046at2"/>
<proteinExistence type="predicted"/>
<dbReference type="Proteomes" id="UP000325755">
    <property type="component" value="Chromosome"/>
</dbReference>
<dbReference type="InterPro" id="IPR035093">
    <property type="entry name" value="RelE/ParE_toxin_dom_sf"/>
</dbReference>
<dbReference type="Gene3D" id="3.30.2310.20">
    <property type="entry name" value="RelE-like"/>
    <property type="match status" value="1"/>
</dbReference>
<evidence type="ECO:0000313" key="2">
    <source>
        <dbReference type="Proteomes" id="UP000325755"/>
    </source>
</evidence>
<dbReference type="RefSeq" id="WP_153248811.1">
    <property type="nucleotide sequence ID" value="NZ_CP044205.1"/>
</dbReference>
<reference evidence="1 2" key="1">
    <citation type="submission" date="2019-09" db="EMBL/GenBank/DDBJ databases">
        <title>Ecophysiology of the spiral-shaped methanotroph Methylospira mobilis as revealed by the complete genome sequence.</title>
        <authorList>
            <person name="Oshkin I.Y."/>
            <person name="Dedysh S.N."/>
            <person name="Miroshnikov K."/>
            <person name="Danilova O.V."/>
            <person name="Hakobyan A."/>
            <person name="Liesack W."/>
        </authorList>
    </citation>
    <scope>NUCLEOTIDE SEQUENCE [LARGE SCALE GENOMIC DNA]</scope>
    <source>
        <strain evidence="1 2">Shm1</strain>
    </source>
</reference>
<dbReference type="EMBL" id="CP044205">
    <property type="protein sequence ID" value="QFY42819.1"/>
    <property type="molecule type" value="Genomic_DNA"/>
</dbReference>
<sequence length="141" mass="15193">MSNAEMTASGAAQLTSGIDTLKHETKRTAKPRAILLNCCTAVAQQTLSSLAAAACVGVLVQSAFLNYIAEDSEARADDFINRVDQKFSALTNAPVSGIGRLRYELAADLWRFPTTWPVRLIFIFPGPTELRSSAYCIAPAI</sequence>
<dbReference type="AlphaFoldDB" id="A0A5Q0BH06"/>
<protein>
    <submittedName>
        <fullName evidence="1">Uncharacterized protein</fullName>
    </submittedName>
</protein>
<gene>
    <name evidence="1" type="ORF">F6R98_09460</name>
</gene>
<organism evidence="1 2">
    <name type="scientific">Candidatus Methylospira mobilis</name>
    <dbReference type="NCBI Taxonomy" id="1808979"/>
    <lineage>
        <taxon>Bacteria</taxon>
        <taxon>Pseudomonadati</taxon>
        <taxon>Pseudomonadota</taxon>
        <taxon>Gammaproteobacteria</taxon>
        <taxon>Methylococcales</taxon>
        <taxon>Methylococcaceae</taxon>
        <taxon>Candidatus Methylospira</taxon>
    </lineage>
</organism>
<evidence type="ECO:0000313" key="1">
    <source>
        <dbReference type="EMBL" id="QFY42819.1"/>
    </source>
</evidence>
<keyword evidence="2" id="KW-1185">Reference proteome</keyword>
<name>A0A5Q0BH06_9GAMM</name>